<dbReference type="KEGG" id="scac:106088514"/>
<keyword evidence="2 5" id="KW-0812">Transmembrane</keyword>
<dbReference type="Pfam" id="PF00083">
    <property type="entry name" value="Sugar_tr"/>
    <property type="match status" value="1"/>
</dbReference>
<accession>A0A1I8NYS0</accession>
<evidence type="ECO:0000256" key="4">
    <source>
        <dbReference type="ARBA" id="ARBA00023136"/>
    </source>
</evidence>
<dbReference type="GO" id="GO:0022857">
    <property type="term" value="F:transmembrane transporter activity"/>
    <property type="evidence" value="ECO:0007669"/>
    <property type="project" value="InterPro"/>
</dbReference>
<dbReference type="Proteomes" id="UP000095300">
    <property type="component" value="Unassembled WGS sequence"/>
</dbReference>
<sequence>MSQTSKQNPPPPAPPTVIYVSGPQTATDSSWQNQPTMNSTMAGAMIFSSAGMNMAMGLGWSEASLYAWVNHFCYSWFIGVIIGTILAIPLRHFMPKRWIMASAGVLVLIGGILFTSVPQNYDALLAARYLNGIAAGLAFLPFLMHVSEIAVDSYRGRCLATEQYYISFGIAIQMIYASYWTSGINFPVNRLHGIFDIIFGVFTGIFLIWFVESPIDQIRKGDEAAALGCLSRLQRPQGVTAYTRLQLEQLKSYVREQENLSIAESFQQGLVPLIKMLLVRSVMLAFLYSLTLNFTLKYSVLINGDIWAPTVAGACRILAGIIAYVLADSGLGRKLPSTIAAIVIGGLMIGESTFFVNLVDMVNITGLHTAMVMFIVIQAFVGFFTPYTSIYMGEAFPLRVKSYLIACCVIFEQIIQIILIETLRLPLGNGLMAEGIIVVVVGFLMMLIMPETRNTSLTEAQQRFRSLFYLRAH</sequence>
<evidence type="ECO:0000256" key="5">
    <source>
        <dbReference type="SAM" id="Phobius"/>
    </source>
</evidence>
<dbReference type="PANTHER" id="PTHR23529:SF2">
    <property type="entry name" value="GH19118P-RELATED"/>
    <property type="match status" value="1"/>
</dbReference>
<keyword evidence="7" id="KW-1185">Reference proteome</keyword>
<evidence type="ECO:0000256" key="2">
    <source>
        <dbReference type="ARBA" id="ARBA00022692"/>
    </source>
</evidence>
<feature type="transmembrane region" description="Helical" evidence="5">
    <location>
        <begin position="402"/>
        <end position="419"/>
    </location>
</feature>
<gene>
    <name evidence="6" type="primary">106088514</name>
</gene>
<feature type="transmembrane region" description="Helical" evidence="5">
    <location>
        <begin position="41"/>
        <end position="60"/>
    </location>
</feature>
<comment type="subcellular location">
    <subcellularLocation>
        <location evidence="1">Membrane</location>
    </subcellularLocation>
</comment>
<dbReference type="GO" id="GO:0016020">
    <property type="term" value="C:membrane"/>
    <property type="evidence" value="ECO:0007669"/>
    <property type="project" value="UniProtKB-SubCell"/>
</dbReference>
<evidence type="ECO:0000256" key="3">
    <source>
        <dbReference type="ARBA" id="ARBA00022989"/>
    </source>
</evidence>
<reference evidence="6" key="1">
    <citation type="submission" date="2020-05" db="UniProtKB">
        <authorList>
            <consortium name="EnsemblMetazoa"/>
        </authorList>
    </citation>
    <scope>IDENTIFICATION</scope>
    <source>
        <strain evidence="6">USDA</strain>
    </source>
</reference>
<feature type="transmembrane region" description="Helical" evidence="5">
    <location>
        <begin position="163"/>
        <end position="181"/>
    </location>
</feature>
<evidence type="ECO:0000313" key="6">
    <source>
        <dbReference type="EnsemblMetazoa" id="SCAU003256-PA"/>
    </source>
</evidence>
<dbReference type="OrthoDB" id="6612291at2759"/>
<evidence type="ECO:0000256" key="1">
    <source>
        <dbReference type="ARBA" id="ARBA00004370"/>
    </source>
</evidence>
<feature type="transmembrane region" description="Helical" evidence="5">
    <location>
        <begin position="98"/>
        <end position="117"/>
    </location>
</feature>
<proteinExistence type="predicted"/>
<dbReference type="PANTHER" id="PTHR23529">
    <property type="entry name" value="GH19118P-RELATED"/>
    <property type="match status" value="1"/>
</dbReference>
<feature type="transmembrane region" description="Helical" evidence="5">
    <location>
        <begin position="306"/>
        <end position="327"/>
    </location>
</feature>
<feature type="transmembrane region" description="Helical" evidence="5">
    <location>
        <begin position="339"/>
        <end position="359"/>
    </location>
</feature>
<feature type="transmembrane region" description="Helical" evidence="5">
    <location>
        <begin position="431"/>
        <end position="449"/>
    </location>
</feature>
<dbReference type="SUPFAM" id="SSF103473">
    <property type="entry name" value="MFS general substrate transporter"/>
    <property type="match status" value="1"/>
</dbReference>
<dbReference type="EnsemblMetazoa" id="SCAU003256-RA">
    <property type="protein sequence ID" value="SCAU003256-PA"/>
    <property type="gene ID" value="SCAU003256"/>
</dbReference>
<evidence type="ECO:0000313" key="7">
    <source>
        <dbReference type="Proteomes" id="UP000095300"/>
    </source>
</evidence>
<feature type="transmembrane region" description="Helical" evidence="5">
    <location>
        <begin position="371"/>
        <end position="390"/>
    </location>
</feature>
<protein>
    <recommendedName>
        <fullName evidence="8">Major facilitator superfamily (MFS) profile domain-containing protein</fullName>
    </recommendedName>
</protein>
<evidence type="ECO:0008006" key="8">
    <source>
        <dbReference type="Google" id="ProtNLM"/>
    </source>
</evidence>
<name>A0A1I8NYS0_STOCA</name>
<keyword evidence="3 5" id="KW-1133">Transmembrane helix</keyword>
<keyword evidence="4 5" id="KW-0472">Membrane</keyword>
<dbReference type="Gene3D" id="1.20.1250.20">
    <property type="entry name" value="MFS general substrate transporter like domains"/>
    <property type="match status" value="1"/>
</dbReference>
<feature type="transmembrane region" description="Helical" evidence="5">
    <location>
        <begin position="129"/>
        <end position="151"/>
    </location>
</feature>
<feature type="transmembrane region" description="Helical" evidence="5">
    <location>
        <begin position="66"/>
        <end position="86"/>
    </location>
</feature>
<dbReference type="InterPro" id="IPR036259">
    <property type="entry name" value="MFS_trans_sf"/>
</dbReference>
<dbReference type="VEuPathDB" id="VectorBase:SCAU003256"/>
<dbReference type="STRING" id="35570.A0A1I8NYS0"/>
<dbReference type="AlphaFoldDB" id="A0A1I8NYS0"/>
<feature type="transmembrane region" description="Helical" evidence="5">
    <location>
        <begin position="277"/>
        <end position="294"/>
    </location>
</feature>
<dbReference type="InterPro" id="IPR005828">
    <property type="entry name" value="MFS_sugar_transport-like"/>
</dbReference>
<organism evidence="6 7">
    <name type="scientific">Stomoxys calcitrans</name>
    <name type="common">Stable fly</name>
    <name type="synonym">Conops calcitrans</name>
    <dbReference type="NCBI Taxonomy" id="35570"/>
    <lineage>
        <taxon>Eukaryota</taxon>
        <taxon>Metazoa</taxon>
        <taxon>Ecdysozoa</taxon>
        <taxon>Arthropoda</taxon>
        <taxon>Hexapoda</taxon>
        <taxon>Insecta</taxon>
        <taxon>Pterygota</taxon>
        <taxon>Neoptera</taxon>
        <taxon>Endopterygota</taxon>
        <taxon>Diptera</taxon>
        <taxon>Brachycera</taxon>
        <taxon>Muscomorpha</taxon>
        <taxon>Muscoidea</taxon>
        <taxon>Muscidae</taxon>
        <taxon>Stomoxys</taxon>
    </lineage>
</organism>
<feature type="transmembrane region" description="Helical" evidence="5">
    <location>
        <begin position="193"/>
        <end position="211"/>
    </location>
</feature>